<accession>A0A3B1B3M1</accession>
<dbReference type="EC" id="2.4.1.-" evidence="5"/>
<dbReference type="SUPFAM" id="SSF53756">
    <property type="entry name" value="UDP-Glycosyltransferase/glycogen phosphorylase"/>
    <property type="match status" value="1"/>
</dbReference>
<name>A0A3B1B3M1_9ZZZZ</name>
<dbReference type="InterPro" id="IPR028098">
    <property type="entry name" value="Glyco_trans_4-like_N"/>
</dbReference>
<dbReference type="PANTHER" id="PTHR12526">
    <property type="entry name" value="GLYCOSYLTRANSFERASE"/>
    <property type="match status" value="1"/>
</dbReference>
<dbReference type="Pfam" id="PF00534">
    <property type="entry name" value="Glycos_transf_1"/>
    <property type="match status" value="1"/>
</dbReference>
<dbReference type="AlphaFoldDB" id="A0A3B1B3M1"/>
<evidence type="ECO:0000259" key="4">
    <source>
        <dbReference type="Pfam" id="PF13439"/>
    </source>
</evidence>
<keyword evidence="1 5" id="KW-0328">Glycosyltransferase</keyword>
<proteinExistence type="predicted"/>
<dbReference type="CDD" id="cd03820">
    <property type="entry name" value="GT4_AmsD-like"/>
    <property type="match status" value="1"/>
</dbReference>
<reference evidence="5" key="1">
    <citation type="submission" date="2018-06" db="EMBL/GenBank/DDBJ databases">
        <authorList>
            <person name="Zhirakovskaya E."/>
        </authorList>
    </citation>
    <scope>NUCLEOTIDE SEQUENCE</scope>
</reference>
<dbReference type="EMBL" id="UOFZ01000074">
    <property type="protein sequence ID" value="VAX12939.1"/>
    <property type="molecule type" value="Genomic_DNA"/>
</dbReference>
<organism evidence="5">
    <name type="scientific">hydrothermal vent metagenome</name>
    <dbReference type="NCBI Taxonomy" id="652676"/>
    <lineage>
        <taxon>unclassified sequences</taxon>
        <taxon>metagenomes</taxon>
        <taxon>ecological metagenomes</taxon>
    </lineage>
</organism>
<dbReference type="Gene3D" id="3.40.50.2000">
    <property type="entry name" value="Glycogen Phosphorylase B"/>
    <property type="match status" value="2"/>
</dbReference>
<dbReference type="PANTHER" id="PTHR12526:SF510">
    <property type="entry name" value="D-INOSITOL 3-PHOSPHATE GLYCOSYLTRANSFERASE"/>
    <property type="match status" value="1"/>
</dbReference>
<feature type="domain" description="Glycosyl transferase family 1" evidence="3">
    <location>
        <begin position="188"/>
        <end position="343"/>
    </location>
</feature>
<sequence length="369" mass="42018">MQLTIVTSSLSAGGAERVLSIMANYWASHGHCIHFLTLDAIEGDFYALDPKIQRHALGLLHGSNSLWGTFKKHFLRLLWIRRIIKESQPDAVICFMDRMNVATLVATHWLTIPVIISERIDPEWHHIGIFWNILRRLMYPYANILVVQTETVRNWAKRYLPDDRITIIPNPLESKQQTHRLNCPIVLPEQYIVAMGRMVPQKGFDTLLSAFASLAEDFNHWELIILGDGSERNRLQQQAKKLGIDHRLHMPGRISPSDQILEQAEIFILSSRYEGFPNALLEAMRAGVAVISFDCPSGPAEIIHHGVDGLLVPAQDSQALTQAITKLIQDRKLRQSLGDRAKDVKERFSLEKVMRQWQDVIETVSSDKA</sequence>
<evidence type="ECO:0000313" key="5">
    <source>
        <dbReference type="EMBL" id="VAX12939.1"/>
    </source>
</evidence>
<protein>
    <submittedName>
        <fullName evidence="5">Alpha-1,4-N-acetylgalactosamine transferase PglH</fullName>
        <ecNumber evidence="5">2.4.1.-</ecNumber>
    </submittedName>
</protein>
<dbReference type="Pfam" id="PF13439">
    <property type="entry name" value="Glyco_transf_4"/>
    <property type="match status" value="1"/>
</dbReference>
<feature type="domain" description="Glycosyltransferase subfamily 4-like N-terminal" evidence="4">
    <location>
        <begin position="13"/>
        <end position="172"/>
    </location>
</feature>
<dbReference type="GO" id="GO:0016757">
    <property type="term" value="F:glycosyltransferase activity"/>
    <property type="evidence" value="ECO:0007669"/>
    <property type="project" value="UniProtKB-KW"/>
</dbReference>
<dbReference type="InterPro" id="IPR001296">
    <property type="entry name" value="Glyco_trans_1"/>
</dbReference>
<evidence type="ECO:0000259" key="3">
    <source>
        <dbReference type="Pfam" id="PF00534"/>
    </source>
</evidence>
<keyword evidence="2 5" id="KW-0808">Transferase</keyword>
<evidence type="ECO:0000256" key="2">
    <source>
        <dbReference type="ARBA" id="ARBA00022679"/>
    </source>
</evidence>
<gene>
    <name evidence="5" type="ORF">MNBD_GAMMA24-1055</name>
</gene>
<evidence type="ECO:0000256" key="1">
    <source>
        <dbReference type="ARBA" id="ARBA00022676"/>
    </source>
</evidence>